<evidence type="ECO:0000313" key="3">
    <source>
        <dbReference type="Proteomes" id="UP001434883"/>
    </source>
</evidence>
<evidence type="ECO:0000256" key="1">
    <source>
        <dbReference type="SAM" id="MobiDB-lite"/>
    </source>
</evidence>
<reference evidence="2 3" key="1">
    <citation type="submission" date="2021-06" db="EMBL/GenBank/DDBJ databases">
        <authorList>
            <person name="Palmer J.M."/>
        </authorList>
    </citation>
    <scope>NUCLEOTIDE SEQUENCE [LARGE SCALE GENOMIC DNA]</scope>
    <source>
        <strain evidence="2 3">XC_2019</strain>
        <tissue evidence="2">Muscle</tissue>
    </source>
</reference>
<comment type="caution">
    <text evidence="2">The sequence shown here is derived from an EMBL/GenBank/DDBJ whole genome shotgun (WGS) entry which is preliminary data.</text>
</comment>
<proteinExistence type="predicted"/>
<gene>
    <name evidence="2" type="ORF">XENOCAPTIV_021285</name>
</gene>
<organism evidence="2 3">
    <name type="scientific">Xenoophorus captivus</name>
    <dbReference type="NCBI Taxonomy" id="1517983"/>
    <lineage>
        <taxon>Eukaryota</taxon>
        <taxon>Metazoa</taxon>
        <taxon>Chordata</taxon>
        <taxon>Craniata</taxon>
        <taxon>Vertebrata</taxon>
        <taxon>Euteleostomi</taxon>
        <taxon>Actinopterygii</taxon>
        <taxon>Neopterygii</taxon>
        <taxon>Teleostei</taxon>
        <taxon>Neoteleostei</taxon>
        <taxon>Acanthomorphata</taxon>
        <taxon>Ovalentaria</taxon>
        <taxon>Atherinomorphae</taxon>
        <taxon>Cyprinodontiformes</taxon>
        <taxon>Goodeidae</taxon>
        <taxon>Xenoophorus</taxon>
    </lineage>
</organism>
<feature type="region of interest" description="Disordered" evidence="1">
    <location>
        <begin position="14"/>
        <end position="33"/>
    </location>
</feature>
<name>A0ABV0S8J8_9TELE</name>
<sequence>MPDCSYSLSETLVHHSPVCPPSSVPPSSPDTDKRTIISLHCSPQPTSPSFCGYTHLPPGTSPSPKTAKNIISSLFGAIQRWTCLFASNPCPVAQPMWKSQIDEFKVTHNYSK</sequence>
<dbReference type="Proteomes" id="UP001434883">
    <property type="component" value="Unassembled WGS sequence"/>
</dbReference>
<feature type="compositionally biased region" description="Pro residues" evidence="1">
    <location>
        <begin position="18"/>
        <end position="28"/>
    </location>
</feature>
<evidence type="ECO:0000313" key="2">
    <source>
        <dbReference type="EMBL" id="MEQ2216721.1"/>
    </source>
</evidence>
<accession>A0ABV0S8J8</accession>
<keyword evidence="3" id="KW-1185">Reference proteome</keyword>
<dbReference type="EMBL" id="JAHRIN010071862">
    <property type="protein sequence ID" value="MEQ2216721.1"/>
    <property type="molecule type" value="Genomic_DNA"/>
</dbReference>
<protein>
    <submittedName>
        <fullName evidence="2">Uncharacterized protein</fullName>
    </submittedName>
</protein>